<feature type="domain" description="Peptidase S11 D-alanyl-D-alanine carboxypeptidase A N-terminal" evidence="12">
    <location>
        <begin position="138"/>
        <end position="377"/>
    </location>
</feature>
<dbReference type="PATRIC" id="fig|706587.4.peg.1396"/>
<dbReference type="Gene3D" id="3.40.710.10">
    <property type="entry name" value="DD-peptidase/beta-lactamase superfamily"/>
    <property type="match status" value="1"/>
</dbReference>
<keyword evidence="6" id="KW-0961">Cell wall biogenesis/degradation</keyword>
<dbReference type="PANTHER" id="PTHR21581">
    <property type="entry name" value="D-ALANYL-D-ALANINE CARBOXYPEPTIDASE"/>
    <property type="match status" value="1"/>
</dbReference>
<dbReference type="OrthoDB" id="9795979at2"/>
<protein>
    <submittedName>
        <fullName evidence="13">D-alanyl-D-alanine carboxypeptidase</fullName>
    </submittedName>
</protein>
<dbReference type="SUPFAM" id="SSF56601">
    <property type="entry name" value="beta-lactamase/transpeptidase-like"/>
    <property type="match status" value="1"/>
</dbReference>
<proteinExistence type="inferred from homology"/>
<keyword evidence="13" id="KW-0121">Carboxypeptidase</keyword>
<organism evidence="13 14">
    <name type="scientific">Desulfomonile tiedjei (strain ATCC 49306 / DSM 6799 / DCB-1)</name>
    <dbReference type="NCBI Taxonomy" id="706587"/>
    <lineage>
        <taxon>Bacteria</taxon>
        <taxon>Pseudomonadati</taxon>
        <taxon>Thermodesulfobacteriota</taxon>
        <taxon>Desulfomonilia</taxon>
        <taxon>Desulfomonilales</taxon>
        <taxon>Desulfomonilaceae</taxon>
        <taxon>Desulfomonile</taxon>
    </lineage>
</organism>
<dbReference type="InterPro" id="IPR012338">
    <property type="entry name" value="Beta-lactam/transpept-like"/>
</dbReference>
<evidence type="ECO:0000259" key="12">
    <source>
        <dbReference type="Pfam" id="PF00768"/>
    </source>
</evidence>
<accession>I4C2Y9</accession>
<dbReference type="InterPro" id="IPR018044">
    <property type="entry name" value="Peptidase_S11"/>
</dbReference>
<dbReference type="AlphaFoldDB" id="I4C2Y9"/>
<evidence type="ECO:0000313" key="14">
    <source>
        <dbReference type="Proteomes" id="UP000006055"/>
    </source>
</evidence>
<dbReference type="GO" id="GO:0009002">
    <property type="term" value="F:serine-type D-Ala-D-Ala carboxypeptidase activity"/>
    <property type="evidence" value="ECO:0007669"/>
    <property type="project" value="InterPro"/>
</dbReference>
<comment type="similarity">
    <text evidence="1 9">Belongs to the peptidase S11 family.</text>
</comment>
<dbReference type="Pfam" id="PF00768">
    <property type="entry name" value="Peptidase_S11"/>
    <property type="match status" value="1"/>
</dbReference>
<keyword evidence="4" id="KW-0133">Cell shape</keyword>
<keyword evidence="13" id="KW-0645">Protease</keyword>
<dbReference type="GO" id="GO:0008360">
    <property type="term" value="P:regulation of cell shape"/>
    <property type="evidence" value="ECO:0007669"/>
    <property type="project" value="UniProtKB-KW"/>
</dbReference>
<keyword evidence="3" id="KW-0378">Hydrolase</keyword>
<gene>
    <name evidence="13" type="ordered locus">Desti_1217</name>
</gene>
<feature type="binding site" evidence="8">
    <location>
        <position position="348"/>
    </location>
    <ligand>
        <name>substrate</name>
    </ligand>
</feature>
<name>I4C2Y9_DESTA</name>
<feature type="region of interest" description="Disordered" evidence="10">
    <location>
        <begin position="58"/>
        <end position="80"/>
    </location>
</feature>
<evidence type="ECO:0000256" key="3">
    <source>
        <dbReference type="ARBA" id="ARBA00022801"/>
    </source>
</evidence>
<evidence type="ECO:0000256" key="2">
    <source>
        <dbReference type="ARBA" id="ARBA00022729"/>
    </source>
</evidence>
<dbReference type="PANTHER" id="PTHR21581:SF6">
    <property type="entry name" value="TRAFFICKING PROTEIN PARTICLE COMPLEX SUBUNIT 12"/>
    <property type="match status" value="1"/>
</dbReference>
<evidence type="ECO:0000313" key="13">
    <source>
        <dbReference type="EMBL" id="AFM23930.1"/>
    </source>
</evidence>
<evidence type="ECO:0000256" key="11">
    <source>
        <dbReference type="SAM" id="SignalP"/>
    </source>
</evidence>
<evidence type="ECO:0000256" key="4">
    <source>
        <dbReference type="ARBA" id="ARBA00022960"/>
    </source>
</evidence>
<reference evidence="14" key="1">
    <citation type="submission" date="2012-06" db="EMBL/GenBank/DDBJ databases">
        <title>Complete sequence of chromosome of Desulfomonile tiedjei DSM 6799.</title>
        <authorList>
            <person name="Lucas S."/>
            <person name="Copeland A."/>
            <person name="Lapidus A."/>
            <person name="Glavina del Rio T."/>
            <person name="Dalin E."/>
            <person name="Tice H."/>
            <person name="Bruce D."/>
            <person name="Goodwin L."/>
            <person name="Pitluck S."/>
            <person name="Peters L."/>
            <person name="Ovchinnikova G."/>
            <person name="Zeytun A."/>
            <person name="Lu M."/>
            <person name="Kyrpides N."/>
            <person name="Mavromatis K."/>
            <person name="Ivanova N."/>
            <person name="Brettin T."/>
            <person name="Detter J.C."/>
            <person name="Han C."/>
            <person name="Larimer F."/>
            <person name="Land M."/>
            <person name="Hauser L."/>
            <person name="Markowitz V."/>
            <person name="Cheng J.-F."/>
            <person name="Hugenholtz P."/>
            <person name="Woyke T."/>
            <person name="Wu D."/>
            <person name="Spring S."/>
            <person name="Schroeder M."/>
            <person name="Brambilla E."/>
            <person name="Klenk H.-P."/>
            <person name="Eisen J.A."/>
        </authorList>
    </citation>
    <scope>NUCLEOTIDE SEQUENCE [LARGE SCALE GENOMIC DNA]</scope>
    <source>
        <strain evidence="14">ATCC 49306 / DSM 6799 / DCB-1</strain>
    </source>
</reference>
<evidence type="ECO:0000256" key="5">
    <source>
        <dbReference type="ARBA" id="ARBA00022984"/>
    </source>
</evidence>
<dbReference type="Proteomes" id="UP000006055">
    <property type="component" value="Chromosome"/>
</dbReference>
<dbReference type="EMBL" id="CP003360">
    <property type="protein sequence ID" value="AFM23930.1"/>
    <property type="molecule type" value="Genomic_DNA"/>
</dbReference>
<dbReference type="GO" id="GO:0006508">
    <property type="term" value="P:proteolysis"/>
    <property type="evidence" value="ECO:0007669"/>
    <property type="project" value="InterPro"/>
</dbReference>
<dbReference type="GO" id="GO:0009252">
    <property type="term" value="P:peptidoglycan biosynthetic process"/>
    <property type="evidence" value="ECO:0007669"/>
    <property type="project" value="UniProtKB-KW"/>
</dbReference>
<dbReference type="PRINTS" id="PR00725">
    <property type="entry name" value="DADACBPTASE1"/>
</dbReference>
<keyword evidence="5" id="KW-0573">Peptidoglycan synthesis</keyword>
<evidence type="ECO:0000256" key="9">
    <source>
        <dbReference type="RuleBase" id="RU004016"/>
    </source>
</evidence>
<dbReference type="GO" id="GO:0071555">
    <property type="term" value="P:cell wall organization"/>
    <property type="evidence" value="ECO:0007669"/>
    <property type="project" value="UniProtKB-KW"/>
</dbReference>
<feature type="active site" evidence="7">
    <location>
        <position position="224"/>
    </location>
</feature>
<feature type="chain" id="PRO_5003687275" evidence="11">
    <location>
        <begin position="22"/>
        <end position="395"/>
    </location>
</feature>
<dbReference type="HOGENOM" id="CLU_697811_0_0_7"/>
<dbReference type="InterPro" id="IPR001967">
    <property type="entry name" value="Peptidase_S11_N"/>
</dbReference>
<evidence type="ECO:0000256" key="7">
    <source>
        <dbReference type="PIRSR" id="PIRSR618044-1"/>
    </source>
</evidence>
<feature type="signal peptide" evidence="11">
    <location>
        <begin position="1"/>
        <end position="21"/>
    </location>
</feature>
<feature type="active site" description="Proton acceptor" evidence="7">
    <location>
        <position position="172"/>
    </location>
</feature>
<keyword evidence="2 11" id="KW-0732">Signal</keyword>
<dbReference type="eggNOG" id="COG1686">
    <property type="taxonomic scope" value="Bacteria"/>
</dbReference>
<evidence type="ECO:0000256" key="10">
    <source>
        <dbReference type="SAM" id="MobiDB-lite"/>
    </source>
</evidence>
<sequence>MFLRILCFLGLFSYYAGVAWALEPVTSGAAVNAMLKNMHSGQITTPQMRIERGASAVTPNRSNMSKNVAPHSIRHSQPSIHRASAVPLTPALRERGITPGLKARHNTAVPQGDAHGTRIPVPKLSPVPVKSSAVGFRPAVKAKALYCLDCSSNKILFAENTSEPLPIASITKLVTAMIVLEEMELEKILEVPQDIALVERHVVGLKPGDLLTVNDLLHGMLIESGNDCAEVLARAYPKSGRDGFIAAMNRKAAALGASTMTFFTPSGLDMKVTLGRKEGMYLEARKANTASAEEVALIAREAFKNKLISRISSTKSYTMRTRNSTPRDYPLVSNDKLLSRNLPVIGAKTGYTNQAGRCIVVLFKDKDKEHMVVVLNTPHHFKAAEKVYRWANKPL</sequence>
<dbReference type="KEGG" id="dti:Desti_1217"/>
<evidence type="ECO:0000256" key="1">
    <source>
        <dbReference type="ARBA" id="ARBA00007164"/>
    </source>
</evidence>
<evidence type="ECO:0000256" key="8">
    <source>
        <dbReference type="PIRSR" id="PIRSR618044-2"/>
    </source>
</evidence>
<feature type="region of interest" description="Disordered" evidence="10">
    <location>
        <begin position="103"/>
        <end position="123"/>
    </location>
</feature>
<dbReference type="STRING" id="706587.Desti_1217"/>
<dbReference type="RefSeq" id="WP_014809082.1">
    <property type="nucleotide sequence ID" value="NC_018025.1"/>
</dbReference>
<evidence type="ECO:0000256" key="6">
    <source>
        <dbReference type="ARBA" id="ARBA00023316"/>
    </source>
</evidence>
<feature type="active site" description="Acyl-ester intermediate" evidence="7">
    <location>
        <position position="169"/>
    </location>
</feature>
<keyword evidence="14" id="KW-1185">Reference proteome</keyword>